<feature type="non-terminal residue" evidence="4">
    <location>
        <position position="631"/>
    </location>
</feature>
<feature type="domain" description="Ig-like" evidence="3">
    <location>
        <begin position="278"/>
        <end position="369"/>
    </location>
</feature>
<proteinExistence type="predicted"/>
<sequence length="631" mass="68661">MYQNQPKLWWSTRERIRYRNCTKPRPVHGGKNCTGLDKDIIFEDCNTNICTINQNIVNTPTISKPITNEFKTSSVSPQKTAIVNPFVSTQNVNDVSTKEPTDTTAIRKLGFLDNTTVEAERTITTPKSITKAALTRQNLNESVTEMENVWEMQTTLTDNDLQATSTTTTTTEKDLLNVTISPAYVDVLEGQSQLITCNVTGIPTATSITWLFTPTGSNKSNSLNISNADEYSGGTIQNPSLTVLDFQLSDGGTYECFVTNAVGTSNSSSSVLRFIQHLTISVNPSNGTAIYGDISYTIECTVSGIPLSTSWSWLKRLSTGGELTTISSGSKYSIANSATLPHLTINSIVEDDEHDYFCQGTNDAGTQISTHARLIVNGDLLNVTISPAYVDVLEGQSQFITCNVTGIPTATSITWLFTPTGSNKSNSLNISNADEYSGGTIRNPSLTVLYFQLSDGGTYECFATNVVGTSASSSSVLRFIQQLTIAVNPSNGTAIYGDISYTIECTITGIPQATSWSWLKRLTTGGTLTTISIGSKYNIVNSATLPHLTIKSIVEDDEQDYFCQGTNDAGTQISTHARLIVNGGISILSKYKVKYYSPVALKLKTTKIKQKLRHEAQRIPLKFQLISITVM</sequence>
<dbReference type="SMART" id="SM00408">
    <property type="entry name" value="IGc2"/>
    <property type="match status" value="2"/>
</dbReference>
<keyword evidence="2" id="KW-1015">Disulfide bond</keyword>
<dbReference type="GO" id="GO:0008046">
    <property type="term" value="F:axon guidance receptor activity"/>
    <property type="evidence" value="ECO:0007669"/>
    <property type="project" value="TreeGrafter"/>
</dbReference>
<evidence type="ECO:0000256" key="1">
    <source>
        <dbReference type="ARBA" id="ARBA00022729"/>
    </source>
</evidence>
<accession>A0A8B6ELT7</accession>
<dbReference type="GO" id="GO:0043025">
    <property type="term" value="C:neuronal cell body"/>
    <property type="evidence" value="ECO:0007669"/>
    <property type="project" value="TreeGrafter"/>
</dbReference>
<dbReference type="AlphaFoldDB" id="A0A8B6ELT7"/>
<dbReference type="GO" id="GO:0007156">
    <property type="term" value="P:homophilic cell adhesion via plasma membrane adhesion molecules"/>
    <property type="evidence" value="ECO:0007669"/>
    <property type="project" value="TreeGrafter"/>
</dbReference>
<protein>
    <recommendedName>
        <fullName evidence="3">Ig-like domain-containing protein</fullName>
    </recommendedName>
</protein>
<dbReference type="Proteomes" id="UP000596742">
    <property type="component" value="Unassembled WGS sequence"/>
</dbReference>
<dbReference type="CDD" id="cd00096">
    <property type="entry name" value="Ig"/>
    <property type="match status" value="1"/>
</dbReference>
<dbReference type="Gene3D" id="2.60.40.10">
    <property type="entry name" value="Immunoglobulins"/>
    <property type="match status" value="4"/>
</dbReference>
<evidence type="ECO:0000313" key="4">
    <source>
        <dbReference type="EMBL" id="VDI36931.1"/>
    </source>
</evidence>
<dbReference type="InterPro" id="IPR036179">
    <property type="entry name" value="Ig-like_dom_sf"/>
</dbReference>
<dbReference type="InterPro" id="IPR003599">
    <property type="entry name" value="Ig_sub"/>
</dbReference>
<evidence type="ECO:0000259" key="3">
    <source>
        <dbReference type="PROSITE" id="PS50835"/>
    </source>
</evidence>
<dbReference type="InterPro" id="IPR013098">
    <property type="entry name" value="Ig_I-set"/>
</dbReference>
<name>A0A8B6ELT7_MYTGA</name>
<keyword evidence="5" id="KW-1185">Reference proteome</keyword>
<keyword evidence="1" id="KW-0732">Signal</keyword>
<comment type="caution">
    <text evidence="4">The sequence shown here is derived from an EMBL/GenBank/DDBJ whole genome shotgun (WGS) entry which is preliminary data.</text>
</comment>
<dbReference type="InterPro" id="IPR013783">
    <property type="entry name" value="Ig-like_fold"/>
</dbReference>
<dbReference type="PROSITE" id="PS50835">
    <property type="entry name" value="IG_LIKE"/>
    <property type="match status" value="4"/>
</dbReference>
<dbReference type="Pfam" id="PF13927">
    <property type="entry name" value="Ig_3"/>
    <property type="match status" value="2"/>
</dbReference>
<evidence type="ECO:0000256" key="2">
    <source>
        <dbReference type="ARBA" id="ARBA00023157"/>
    </source>
</evidence>
<organism evidence="4 5">
    <name type="scientific">Mytilus galloprovincialis</name>
    <name type="common">Mediterranean mussel</name>
    <dbReference type="NCBI Taxonomy" id="29158"/>
    <lineage>
        <taxon>Eukaryota</taxon>
        <taxon>Metazoa</taxon>
        <taxon>Spiralia</taxon>
        <taxon>Lophotrochozoa</taxon>
        <taxon>Mollusca</taxon>
        <taxon>Bivalvia</taxon>
        <taxon>Autobranchia</taxon>
        <taxon>Pteriomorphia</taxon>
        <taxon>Mytilida</taxon>
        <taxon>Mytiloidea</taxon>
        <taxon>Mytilidae</taxon>
        <taxon>Mytilinae</taxon>
        <taxon>Mytilus</taxon>
    </lineage>
</organism>
<feature type="domain" description="Ig-like" evidence="3">
    <location>
        <begin position="381"/>
        <end position="477"/>
    </location>
</feature>
<dbReference type="GO" id="GO:0005886">
    <property type="term" value="C:plasma membrane"/>
    <property type="evidence" value="ECO:0007669"/>
    <property type="project" value="TreeGrafter"/>
</dbReference>
<reference evidence="4" key="1">
    <citation type="submission" date="2018-11" db="EMBL/GenBank/DDBJ databases">
        <authorList>
            <person name="Alioto T."/>
            <person name="Alioto T."/>
        </authorList>
    </citation>
    <scope>NUCLEOTIDE SEQUENCE</scope>
</reference>
<dbReference type="GO" id="GO:0030424">
    <property type="term" value="C:axon"/>
    <property type="evidence" value="ECO:0007669"/>
    <property type="project" value="TreeGrafter"/>
</dbReference>
<dbReference type="InterPro" id="IPR003598">
    <property type="entry name" value="Ig_sub2"/>
</dbReference>
<dbReference type="InterPro" id="IPR050958">
    <property type="entry name" value="Cell_Adh-Cytoskel_Orgn"/>
</dbReference>
<feature type="domain" description="Ig-like" evidence="3">
    <location>
        <begin position="176"/>
        <end position="272"/>
    </location>
</feature>
<dbReference type="OrthoDB" id="6140148at2759"/>
<gene>
    <name evidence="4" type="ORF">MGAL_10B031775</name>
</gene>
<dbReference type="EMBL" id="UYJE01005380">
    <property type="protein sequence ID" value="VDI36931.1"/>
    <property type="molecule type" value="Genomic_DNA"/>
</dbReference>
<dbReference type="GO" id="GO:0050808">
    <property type="term" value="P:synapse organization"/>
    <property type="evidence" value="ECO:0007669"/>
    <property type="project" value="TreeGrafter"/>
</dbReference>
<dbReference type="PANTHER" id="PTHR45080:SF8">
    <property type="entry name" value="IG-LIKE DOMAIN-CONTAINING PROTEIN"/>
    <property type="match status" value="1"/>
</dbReference>
<feature type="domain" description="Ig-like" evidence="3">
    <location>
        <begin position="481"/>
        <end position="574"/>
    </location>
</feature>
<evidence type="ECO:0000313" key="5">
    <source>
        <dbReference type="Proteomes" id="UP000596742"/>
    </source>
</evidence>
<dbReference type="PANTHER" id="PTHR45080">
    <property type="entry name" value="CONTACTIN 5"/>
    <property type="match status" value="1"/>
</dbReference>
<dbReference type="InterPro" id="IPR007110">
    <property type="entry name" value="Ig-like_dom"/>
</dbReference>
<dbReference type="Pfam" id="PF07679">
    <property type="entry name" value="I-set"/>
    <property type="match status" value="2"/>
</dbReference>
<dbReference type="SMART" id="SM00409">
    <property type="entry name" value="IG"/>
    <property type="match status" value="4"/>
</dbReference>
<dbReference type="SUPFAM" id="SSF48726">
    <property type="entry name" value="Immunoglobulin"/>
    <property type="match status" value="4"/>
</dbReference>